<keyword evidence="4" id="KW-1185">Reference proteome</keyword>
<evidence type="ECO:0000313" key="4">
    <source>
        <dbReference type="Proteomes" id="UP000004994"/>
    </source>
</evidence>
<name>A0A3Q7H2J0_SOLLC</name>
<proteinExistence type="predicted"/>
<feature type="region of interest" description="Disordered" evidence="1">
    <location>
        <begin position="16"/>
        <end position="35"/>
    </location>
</feature>
<keyword evidence="2" id="KW-1133">Transmembrane helix</keyword>
<evidence type="ECO:0000256" key="2">
    <source>
        <dbReference type="SAM" id="Phobius"/>
    </source>
</evidence>
<dbReference type="Proteomes" id="UP000004994">
    <property type="component" value="Chromosome 7"/>
</dbReference>
<protein>
    <submittedName>
        <fullName evidence="3">Uncharacterized protein</fullName>
    </submittedName>
</protein>
<organism evidence="3">
    <name type="scientific">Solanum lycopersicum</name>
    <name type="common">Tomato</name>
    <name type="synonym">Lycopersicon esculentum</name>
    <dbReference type="NCBI Taxonomy" id="4081"/>
    <lineage>
        <taxon>Eukaryota</taxon>
        <taxon>Viridiplantae</taxon>
        <taxon>Streptophyta</taxon>
        <taxon>Embryophyta</taxon>
        <taxon>Tracheophyta</taxon>
        <taxon>Spermatophyta</taxon>
        <taxon>Magnoliopsida</taxon>
        <taxon>eudicotyledons</taxon>
        <taxon>Gunneridae</taxon>
        <taxon>Pentapetalae</taxon>
        <taxon>asterids</taxon>
        <taxon>lamiids</taxon>
        <taxon>Solanales</taxon>
        <taxon>Solanaceae</taxon>
        <taxon>Solanoideae</taxon>
        <taxon>Solaneae</taxon>
        <taxon>Solanum</taxon>
        <taxon>Solanum subgen. Lycopersicon</taxon>
    </lineage>
</organism>
<keyword evidence="2" id="KW-0472">Membrane</keyword>
<reference evidence="3" key="2">
    <citation type="submission" date="2019-01" db="UniProtKB">
        <authorList>
            <consortium name="EnsemblPlants"/>
        </authorList>
    </citation>
    <scope>IDENTIFICATION</scope>
    <source>
        <strain evidence="3">cv. Heinz 1706</strain>
    </source>
</reference>
<sequence>MADSYALHESKLKDEGNMDEKQISGESGTRKQGPCSTYRGCDDIELIELIGFCSAQTQILDEAVMITNEVVQSWVEHWSCTYLGVVARKAFCFAAMAVGNDDFSNLSFPYELINRTFEIIRLISWLGITPDFVVIFAAMASLDLFLP</sequence>
<evidence type="ECO:0000256" key="1">
    <source>
        <dbReference type="SAM" id="MobiDB-lite"/>
    </source>
</evidence>
<dbReference type="EnsemblPlants" id="Solyc07g005310.2.1">
    <property type="protein sequence ID" value="Solyc07g005310.2.1"/>
    <property type="gene ID" value="Solyc07g005310.2"/>
</dbReference>
<dbReference type="PaxDb" id="4081-Solyc07g005310.1.1"/>
<keyword evidence="2" id="KW-0812">Transmembrane</keyword>
<dbReference type="InParanoid" id="A0A3Q7H2J0"/>
<evidence type="ECO:0000313" key="3">
    <source>
        <dbReference type="EnsemblPlants" id="Solyc07g005310.2.1"/>
    </source>
</evidence>
<feature type="transmembrane region" description="Helical" evidence="2">
    <location>
        <begin position="122"/>
        <end position="142"/>
    </location>
</feature>
<dbReference type="Gramene" id="Solyc07g005310.2.1">
    <property type="protein sequence ID" value="Solyc07g005310.2.1"/>
    <property type="gene ID" value="Solyc07g005310.2"/>
</dbReference>
<accession>A0A3Q7H2J0</accession>
<reference evidence="3" key="1">
    <citation type="journal article" date="2012" name="Nature">
        <title>The tomato genome sequence provides insights into fleshy fruit evolution.</title>
        <authorList>
            <consortium name="Tomato Genome Consortium"/>
        </authorList>
    </citation>
    <scope>NUCLEOTIDE SEQUENCE [LARGE SCALE GENOMIC DNA]</scope>
    <source>
        <strain evidence="3">cv. Heinz 1706</strain>
    </source>
</reference>
<dbReference type="AlphaFoldDB" id="A0A3Q7H2J0"/>